<dbReference type="EMBL" id="LCRX01000015">
    <property type="protein sequence ID" value="KKW41590.1"/>
    <property type="molecule type" value="Genomic_DNA"/>
</dbReference>
<dbReference type="GO" id="GO:0008270">
    <property type="term" value="F:zinc ion binding"/>
    <property type="evidence" value="ECO:0007669"/>
    <property type="project" value="UniProtKB-UniRule"/>
</dbReference>
<keyword evidence="4 6" id="KW-0560">Oxidoreductase</keyword>
<dbReference type="PROSITE" id="PS51790">
    <property type="entry name" value="MSRB"/>
    <property type="match status" value="1"/>
</dbReference>
<dbReference type="GO" id="GO:0005737">
    <property type="term" value="C:cytoplasm"/>
    <property type="evidence" value="ECO:0007669"/>
    <property type="project" value="TreeGrafter"/>
</dbReference>
<keyword evidence="2 6" id="KW-0479">Metal-binding</keyword>
<organism evidence="8 9">
    <name type="scientific">Candidatus Magasanikbacteria bacterium GW2011_GWA2_56_11</name>
    <dbReference type="NCBI Taxonomy" id="1619044"/>
    <lineage>
        <taxon>Bacteria</taxon>
        <taxon>Candidatus Magasanikiibacteriota</taxon>
    </lineage>
</organism>
<feature type="active site" description="Nucleophile" evidence="6">
    <location>
        <position position="124"/>
    </location>
</feature>
<keyword evidence="3 6" id="KW-0862">Zinc</keyword>
<dbReference type="PANTHER" id="PTHR10173:SF52">
    <property type="entry name" value="METHIONINE-R-SULFOXIDE REDUCTASE B1"/>
    <property type="match status" value="1"/>
</dbReference>
<feature type="domain" description="MsrB" evidence="7">
    <location>
        <begin position="12"/>
        <end position="135"/>
    </location>
</feature>
<dbReference type="GO" id="GO:0033743">
    <property type="term" value="F:peptide-methionine (R)-S-oxide reductase activity"/>
    <property type="evidence" value="ECO:0007669"/>
    <property type="project" value="UniProtKB-UniRule"/>
</dbReference>
<feature type="binding site" evidence="6">
    <location>
        <position position="100"/>
    </location>
    <ligand>
        <name>Zn(2+)</name>
        <dbReference type="ChEBI" id="CHEBI:29105"/>
    </ligand>
</feature>
<dbReference type="PATRIC" id="fig|1619044.3.peg.1117"/>
<comment type="caution">
    <text evidence="8">The sequence shown here is derived from an EMBL/GenBank/DDBJ whole genome shotgun (WGS) entry which is preliminary data.</text>
</comment>
<dbReference type="Pfam" id="PF01641">
    <property type="entry name" value="SelR"/>
    <property type="match status" value="1"/>
</dbReference>
<dbReference type="GO" id="GO:0030091">
    <property type="term" value="P:protein repair"/>
    <property type="evidence" value="ECO:0007669"/>
    <property type="project" value="InterPro"/>
</dbReference>
<evidence type="ECO:0000256" key="3">
    <source>
        <dbReference type="ARBA" id="ARBA00022833"/>
    </source>
</evidence>
<dbReference type="SUPFAM" id="SSF51316">
    <property type="entry name" value="Mss4-like"/>
    <property type="match status" value="1"/>
</dbReference>
<dbReference type="AlphaFoldDB" id="A0A0G1YEG3"/>
<dbReference type="FunFam" id="2.170.150.20:FF:000001">
    <property type="entry name" value="Peptide methionine sulfoxide reductase MsrB"/>
    <property type="match status" value="1"/>
</dbReference>
<accession>A0A0G1YEG3</accession>
<evidence type="ECO:0000313" key="9">
    <source>
        <dbReference type="Proteomes" id="UP000033870"/>
    </source>
</evidence>
<dbReference type="Proteomes" id="UP000033870">
    <property type="component" value="Unassembled WGS sequence"/>
</dbReference>
<dbReference type="NCBIfam" id="TIGR00357">
    <property type="entry name" value="peptide-methionine (R)-S-oxide reductase MsrB"/>
    <property type="match status" value="1"/>
</dbReference>
<reference evidence="8 9" key="1">
    <citation type="journal article" date="2015" name="Nature">
        <title>rRNA introns, odd ribosomes, and small enigmatic genomes across a large radiation of phyla.</title>
        <authorList>
            <person name="Brown C.T."/>
            <person name="Hug L.A."/>
            <person name="Thomas B.C."/>
            <person name="Sharon I."/>
            <person name="Castelle C.J."/>
            <person name="Singh A."/>
            <person name="Wilkins M.J."/>
            <person name="Williams K.H."/>
            <person name="Banfield J.F."/>
        </authorList>
    </citation>
    <scope>NUCLEOTIDE SEQUENCE [LARGE SCALE GENOMIC DNA]</scope>
</reference>
<dbReference type="InterPro" id="IPR002579">
    <property type="entry name" value="Met_Sox_Rdtase_MsrB_dom"/>
</dbReference>
<dbReference type="InterPro" id="IPR028427">
    <property type="entry name" value="Met_Sox_Rdtase_MsrB"/>
</dbReference>
<gene>
    <name evidence="6" type="primary">msrB</name>
    <name evidence="8" type="ORF">UY92_C0015G0002</name>
</gene>
<dbReference type="GO" id="GO:0006979">
    <property type="term" value="P:response to oxidative stress"/>
    <property type="evidence" value="ECO:0007669"/>
    <property type="project" value="InterPro"/>
</dbReference>
<dbReference type="PANTHER" id="PTHR10173">
    <property type="entry name" value="METHIONINE SULFOXIDE REDUCTASE"/>
    <property type="match status" value="1"/>
</dbReference>
<dbReference type="HAMAP" id="MF_01400">
    <property type="entry name" value="MsrB"/>
    <property type="match status" value="1"/>
</dbReference>
<dbReference type="STRING" id="1619044.UY92_C0015G0002"/>
<name>A0A0G1YEG3_9BACT</name>
<evidence type="ECO:0000259" key="7">
    <source>
        <dbReference type="PROSITE" id="PS51790"/>
    </source>
</evidence>
<evidence type="ECO:0000256" key="2">
    <source>
        <dbReference type="ARBA" id="ARBA00022723"/>
    </source>
</evidence>
<feature type="binding site" evidence="6">
    <location>
        <position position="54"/>
    </location>
    <ligand>
        <name>Zn(2+)</name>
        <dbReference type="ChEBI" id="CHEBI:29105"/>
    </ligand>
</feature>
<comment type="similarity">
    <text evidence="1 6">Belongs to the MsrB Met sulfoxide reductase family.</text>
</comment>
<protein>
    <recommendedName>
        <fullName evidence="6">Peptide methionine sulfoxide reductase MsrB</fullName>
        <ecNumber evidence="6">1.8.4.12</ecNumber>
    </recommendedName>
    <alternativeName>
        <fullName evidence="6">Peptide-methionine (R)-S-oxide reductase</fullName>
    </alternativeName>
</protein>
<dbReference type="InterPro" id="IPR011057">
    <property type="entry name" value="Mss4-like_sf"/>
</dbReference>
<dbReference type="EC" id="1.8.4.12" evidence="6"/>
<feature type="binding site" evidence="6">
    <location>
        <position position="103"/>
    </location>
    <ligand>
        <name>Zn(2+)</name>
        <dbReference type="ChEBI" id="CHEBI:29105"/>
    </ligand>
</feature>
<sequence length="153" mass="16623">MSISEDKINKSNAEWKKELPPDVYRVTREKGTEAPFTGKYWDTYDSGQYFCSNCGAELFASENKYDAACGWPSFDAPSGRAKISETPDTSHGLVRTEVACARCGAHLGHVFADGPKETGGRRYCINSAALKFRRANQGGATPGSASDNGKRNT</sequence>
<comment type="catalytic activity">
    <reaction evidence="5 6">
        <text>L-methionyl-[protein] + [thioredoxin]-disulfide + H2O = L-methionyl-(R)-S-oxide-[protein] + [thioredoxin]-dithiol</text>
        <dbReference type="Rhea" id="RHEA:24164"/>
        <dbReference type="Rhea" id="RHEA-COMP:10698"/>
        <dbReference type="Rhea" id="RHEA-COMP:10700"/>
        <dbReference type="Rhea" id="RHEA-COMP:12313"/>
        <dbReference type="Rhea" id="RHEA-COMP:12314"/>
        <dbReference type="ChEBI" id="CHEBI:15377"/>
        <dbReference type="ChEBI" id="CHEBI:16044"/>
        <dbReference type="ChEBI" id="CHEBI:29950"/>
        <dbReference type="ChEBI" id="CHEBI:45764"/>
        <dbReference type="ChEBI" id="CHEBI:50058"/>
        <dbReference type="EC" id="1.8.4.12"/>
    </reaction>
</comment>
<evidence type="ECO:0000256" key="4">
    <source>
        <dbReference type="ARBA" id="ARBA00023002"/>
    </source>
</evidence>
<evidence type="ECO:0000256" key="6">
    <source>
        <dbReference type="HAMAP-Rule" id="MF_01400"/>
    </source>
</evidence>
<dbReference type="Gene3D" id="2.170.150.20">
    <property type="entry name" value="Peptide methionine sulfoxide reductase"/>
    <property type="match status" value="1"/>
</dbReference>
<evidence type="ECO:0000256" key="1">
    <source>
        <dbReference type="ARBA" id="ARBA00007174"/>
    </source>
</evidence>
<feature type="binding site" evidence="6">
    <location>
        <position position="51"/>
    </location>
    <ligand>
        <name>Zn(2+)</name>
        <dbReference type="ChEBI" id="CHEBI:29105"/>
    </ligand>
</feature>
<evidence type="ECO:0000313" key="8">
    <source>
        <dbReference type="EMBL" id="KKW41590.1"/>
    </source>
</evidence>
<comment type="cofactor">
    <cofactor evidence="6">
        <name>Zn(2+)</name>
        <dbReference type="ChEBI" id="CHEBI:29105"/>
    </cofactor>
    <text evidence="6">Binds 1 zinc ion per subunit. The zinc ion is important for the structural integrity of the protein.</text>
</comment>
<evidence type="ECO:0000256" key="5">
    <source>
        <dbReference type="ARBA" id="ARBA00048488"/>
    </source>
</evidence>
<proteinExistence type="inferred from homology"/>